<reference evidence="2 3" key="1">
    <citation type="submission" date="2014-03" db="EMBL/GenBank/DDBJ databases">
        <title>Whole genome sequence of Novosphingobium resinovorum KF1.</title>
        <authorList>
            <person name="Gan H.M."/>
            <person name="Gan H.Y."/>
            <person name="Chew T.H."/>
            <person name="Savka M.A."/>
        </authorList>
    </citation>
    <scope>NUCLEOTIDE SEQUENCE [LARGE SCALE GENOMIC DNA]</scope>
    <source>
        <strain evidence="2 3">KF1</strain>
    </source>
</reference>
<organism evidence="2 3">
    <name type="scientific">Novosphingobium resinovorum</name>
    <dbReference type="NCBI Taxonomy" id="158500"/>
    <lineage>
        <taxon>Bacteria</taxon>
        <taxon>Pseudomonadati</taxon>
        <taxon>Pseudomonadota</taxon>
        <taxon>Alphaproteobacteria</taxon>
        <taxon>Sphingomonadales</taxon>
        <taxon>Sphingomonadaceae</taxon>
        <taxon>Novosphingobium</taxon>
    </lineage>
</organism>
<dbReference type="Proteomes" id="UP000024329">
    <property type="component" value="Unassembled WGS sequence"/>
</dbReference>
<keyword evidence="1" id="KW-0812">Transmembrane</keyword>
<keyword evidence="1" id="KW-1133">Transmembrane helix</keyword>
<evidence type="ECO:0000256" key="1">
    <source>
        <dbReference type="SAM" id="Phobius"/>
    </source>
</evidence>
<dbReference type="eggNOG" id="ENOG503008M">
    <property type="taxonomic scope" value="Bacteria"/>
</dbReference>
<sequence length="102" mass="10820">MPQSKTIIIALVTLFIGFAGGFVLRPVIAPTQQTAPVAIPSPIAAAPSEARGTQYFVAHIDEARQVVAGCRDGSVRGGECTTAEEAVIKVEAQERRKRFLGN</sequence>
<name>A0A031JVS9_9SPHN</name>
<gene>
    <name evidence="2" type="ORF">BV97_02494</name>
</gene>
<comment type="caution">
    <text evidence="2">The sequence shown here is derived from an EMBL/GenBank/DDBJ whole genome shotgun (WGS) entry which is preliminary data.</text>
</comment>
<feature type="transmembrane region" description="Helical" evidence="1">
    <location>
        <begin position="6"/>
        <end position="24"/>
    </location>
</feature>
<dbReference type="RefSeq" id="WP_036526091.1">
    <property type="nucleotide sequence ID" value="NZ_JFYZ01000011.1"/>
</dbReference>
<protein>
    <submittedName>
        <fullName evidence="2">Uncharacterized protein</fullName>
    </submittedName>
</protein>
<proteinExistence type="predicted"/>
<evidence type="ECO:0000313" key="3">
    <source>
        <dbReference type="Proteomes" id="UP000024329"/>
    </source>
</evidence>
<dbReference type="EMBL" id="JFYZ01000011">
    <property type="protein sequence ID" value="EZP81836.1"/>
    <property type="molecule type" value="Genomic_DNA"/>
</dbReference>
<keyword evidence="1" id="KW-0472">Membrane</keyword>
<accession>A0A031JVS9</accession>
<dbReference type="AlphaFoldDB" id="A0A031JVS9"/>
<dbReference type="PATRIC" id="fig|158500.4.peg.2547"/>
<evidence type="ECO:0000313" key="2">
    <source>
        <dbReference type="EMBL" id="EZP81836.1"/>
    </source>
</evidence>